<keyword evidence="3" id="KW-0418">Kinase</keyword>
<name>A0A6A4WU97_AMPAM</name>
<feature type="compositionally biased region" description="Low complexity" evidence="1">
    <location>
        <begin position="327"/>
        <end position="345"/>
    </location>
</feature>
<organism evidence="3 4">
    <name type="scientific">Amphibalanus amphitrite</name>
    <name type="common">Striped barnacle</name>
    <name type="synonym">Balanus amphitrite</name>
    <dbReference type="NCBI Taxonomy" id="1232801"/>
    <lineage>
        <taxon>Eukaryota</taxon>
        <taxon>Metazoa</taxon>
        <taxon>Ecdysozoa</taxon>
        <taxon>Arthropoda</taxon>
        <taxon>Crustacea</taxon>
        <taxon>Multicrustacea</taxon>
        <taxon>Cirripedia</taxon>
        <taxon>Thoracica</taxon>
        <taxon>Thoracicalcarea</taxon>
        <taxon>Balanomorpha</taxon>
        <taxon>Balanoidea</taxon>
        <taxon>Balanidae</taxon>
        <taxon>Amphibalaninae</taxon>
        <taxon>Amphibalanus</taxon>
    </lineage>
</organism>
<feature type="region of interest" description="Disordered" evidence="1">
    <location>
        <begin position="809"/>
        <end position="831"/>
    </location>
</feature>
<feature type="region of interest" description="Disordered" evidence="1">
    <location>
        <begin position="557"/>
        <end position="595"/>
    </location>
</feature>
<accession>A0A6A4WU97</accession>
<feature type="compositionally biased region" description="Basic residues" evidence="1">
    <location>
        <begin position="571"/>
        <end position="583"/>
    </location>
</feature>
<evidence type="ECO:0000259" key="2">
    <source>
        <dbReference type="Pfam" id="PF25357"/>
    </source>
</evidence>
<feature type="compositionally biased region" description="Low complexity" evidence="1">
    <location>
        <begin position="712"/>
        <end position="741"/>
    </location>
</feature>
<gene>
    <name evidence="3" type="primary">STK11IP</name>
    <name evidence="3" type="ORF">FJT64_022599</name>
</gene>
<dbReference type="EMBL" id="VIIS01000717">
    <property type="protein sequence ID" value="KAF0305828.1"/>
    <property type="molecule type" value="Genomic_DNA"/>
</dbReference>
<evidence type="ECO:0000313" key="3">
    <source>
        <dbReference type="EMBL" id="KAF0305828.1"/>
    </source>
</evidence>
<protein>
    <submittedName>
        <fullName evidence="3">Serine/threonine-protein kinase 11-interacting protein</fullName>
    </submittedName>
</protein>
<dbReference type="Proteomes" id="UP000440578">
    <property type="component" value="Unassembled WGS sequence"/>
</dbReference>
<feature type="region of interest" description="Disordered" evidence="1">
    <location>
        <begin position="609"/>
        <end position="743"/>
    </location>
</feature>
<feature type="region of interest" description="Disordered" evidence="1">
    <location>
        <begin position="321"/>
        <end position="398"/>
    </location>
</feature>
<feature type="compositionally biased region" description="Polar residues" evidence="1">
    <location>
        <begin position="679"/>
        <end position="693"/>
    </location>
</feature>
<dbReference type="PANTHER" id="PTHR48125:SF12">
    <property type="entry name" value="AT HOOK TRANSCRIPTION FACTOR FAMILY-RELATED"/>
    <property type="match status" value="1"/>
</dbReference>
<dbReference type="OrthoDB" id="6629168at2759"/>
<keyword evidence="3" id="KW-0808">Transferase</keyword>
<feature type="compositionally biased region" description="Acidic residues" evidence="1">
    <location>
        <begin position="388"/>
        <end position="398"/>
    </location>
</feature>
<comment type="caution">
    <text evidence="3">The sequence shown here is derived from an EMBL/GenBank/DDBJ whole genome shotgun (WGS) entry which is preliminary data.</text>
</comment>
<dbReference type="AlphaFoldDB" id="A0A6A4WU97"/>
<dbReference type="InterPro" id="IPR057292">
    <property type="entry name" value="PH_S11IP"/>
</dbReference>
<feature type="domain" description="Serine/threonine-protein kinase 11-interacting protein PH" evidence="2">
    <location>
        <begin position="411"/>
        <end position="493"/>
    </location>
</feature>
<evidence type="ECO:0000313" key="4">
    <source>
        <dbReference type="Proteomes" id="UP000440578"/>
    </source>
</evidence>
<feature type="compositionally biased region" description="Basic and acidic residues" evidence="1">
    <location>
        <begin position="694"/>
        <end position="711"/>
    </location>
</feature>
<dbReference type="GO" id="GO:0016301">
    <property type="term" value="F:kinase activity"/>
    <property type="evidence" value="ECO:0007669"/>
    <property type="project" value="UniProtKB-KW"/>
</dbReference>
<evidence type="ECO:0000256" key="1">
    <source>
        <dbReference type="SAM" id="MobiDB-lite"/>
    </source>
</evidence>
<sequence>MSELPSHLVTRERIESLRQQMGADWLHSRGGARVQELLGLPAQPPPTFSVGSVPIVIALGGDSTEANGAASVRFKKPGACHKARWMAHVIYGIKMFLFRHQLLELGIISKDMHDKLRRFAVFVCLFYVKEWLTCTTAADAAVSDLSRYQDLNVLRRVDPKVAEAAMEVYGRHTWYLTQELVTLALVSSLVDPPTKRRMADVIHEYATEQATATRMGKPDLPTLPTEAGQVKALELDDFIGPESRTVFGVLGISAGFLRKPLPWDGDPDFDRLATFVLHLRVTNDTAERGVKLISDFIGHITTSDFELQELLQVVEAHQSPASRAVNGTGSAGATPPSAARSTPPGADRPPAPPAADGAAAAPEPPPEPSLYPSREARAGRSWEHDSSQEEDEEEEEEEVVCLVVAERLLRPGVQEDVMLTVTATAVKEKELDAGRTVAEWDLRCVEACHVTKMEPLTVQLNFDTVKKEKRERNYTMEQSEWEELSSALLPIIEARLASELAANALQCMKCAAEFSDALAKTTAAHRDVKAGRTKHVQTCPNCGSNMIIRAERVSHPNAEVAPSPGSLPKVVPKRPPLKKRLSSKKLVASTPRHMMDEKAEAALLGSTPTGAEAADAEHVSSETSSNHTRPATRTDSSVSVVTPEPEPVVRPGGRQTGHTTPERADSVPVRSDSDVEVISNPSESSIDVIMDSTTRSETEEAHTRPVAEGREAAAAGRSAAPGGAVRAAEPPMEESSSSGAPRLIGSMTASVCTVRDKRVCAAPAAPPPPAPAPASDVADLSCTLTPESAASDALDCSAISPINTSAISPLDTSATSRESGHQSAAAAPNDSRCSQALLESWRRGGDSESESESASVEEVGSGCVRFWHDEPTRLDHRLQLHLDMNVLDDDEQVVCVSKVTCALEPQYQQQECVLVVTSSTLHLLEITGDDR</sequence>
<reference evidence="3 4" key="1">
    <citation type="submission" date="2019-07" db="EMBL/GenBank/DDBJ databases">
        <title>Draft genome assembly of a fouling barnacle, Amphibalanus amphitrite (Darwin, 1854): The first reference genome for Thecostraca.</title>
        <authorList>
            <person name="Kim W."/>
        </authorList>
    </citation>
    <scope>NUCLEOTIDE SEQUENCE [LARGE SCALE GENOMIC DNA]</scope>
    <source>
        <strain evidence="3">SNU_AA5</strain>
        <tissue evidence="3">Soma without cirri and trophi</tissue>
    </source>
</reference>
<feature type="compositionally biased region" description="Polar residues" evidence="1">
    <location>
        <begin position="621"/>
        <end position="635"/>
    </location>
</feature>
<dbReference type="Pfam" id="PF25357">
    <property type="entry name" value="PH_S11IP"/>
    <property type="match status" value="1"/>
</dbReference>
<feature type="compositionally biased region" description="Basic and acidic residues" evidence="1">
    <location>
        <begin position="374"/>
        <end position="387"/>
    </location>
</feature>
<dbReference type="PANTHER" id="PTHR48125">
    <property type="entry name" value="LP07818P1"/>
    <property type="match status" value="1"/>
</dbReference>
<keyword evidence="4" id="KW-1185">Reference proteome</keyword>
<proteinExistence type="predicted"/>